<dbReference type="AlphaFoldDB" id="A0A8J3GFH2"/>
<keyword evidence="4" id="KW-0812">Transmembrane</keyword>
<protein>
    <recommendedName>
        <fullName evidence="5">ABC transporter domain-containing protein</fullName>
    </recommendedName>
</protein>
<proteinExistence type="predicted"/>
<keyword evidence="2" id="KW-0547">Nucleotide-binding</keyword>
<keyword evidence="4" id="KW-1133">Transmembrane helix</keyword>
<dbReference type="Gene3D" id="3.40.50.300">
    <property type="entry name" value="P-loop containing nucleotide triphosphate hydrolases"/>
    <property type="match status" value="1"/>
</dbReference>
<dbReference type="SUPFAM" id="SSF52540">
    <property type="entry name" value="P-loop containing nucleoside triphosphate hydrolases"/>
    <property type="match status" value="1"/>
</dbReference>
<evidence type="ECO:0000313" key="7">
    <source>
        <dbReference type="Proteomes" id="UP000642829"/>
    </source>
</evidence>
<evidence type="ECO:0000256" key="4">
    <source>
        <dbReference type="SAM" id="Phobius"/>
    </source>
</evidence>
<dbReference type="RefSeq" id="WP_189516921.1">
    <property type="nucleotide sequence ID" value="NZ_BMXG01000026.1"/>
</dbReference>
<feature type="transmembrane region" description="Helical" evidence="4">
    <location>
        <begin position="131"/>
        <end position="151"/>
    </location>
</feature>
<dbReference type="InterPro" id="IPR050095">
    <property type="entry name" value="ECF_ABC_transporter_ATP-bd"/>
</dbReference>
<accession>A0A8J3GFH2</accession>
<feature type="domain" description="ABC transporter" evidence="5">
    <location>
        <begin position="18"/>
        <end position="81"/>
    </location>
</feature>
<dbReference type="GO" id="GO:0043190">
    <property type="term" value="C:ATP-binding cassette (ABC) transporter complex"/>
    <property type="evidence" value="ECO:0007669"/>
    <property type="project" value="TreeGrafter"/>
</dbReference>
<keyword evidence="1" id="KW-0813">Transport</keyword>
<keyword evidence="7" id="KW-1185">Reference proteome</keyword>
<evidence type="ECO:0000256" key="2">
    <source>
        <dbReference type="ARBA" id="ARBA00022741"/>
    </source>
</evidence>
<comment type="caution">
    <text evidence="6">The sequence shown here is derived from an EMBL/GenBank/DDBJ whole genome shotgun (WGS) entry which is preliminary data.</text>
</comment>
<reference evidence="6" key="1">
    <citation type="journal article" date="2014" name="Int. J. Syst. Evol. Microbiol.">
        <title>Complete genome sequence of Corynebacterium casei LMG S-19264T (=DSM 44701T), isolated from a smear-ripened cheese.</title>
        <authorList>
            <consortium name="US DOE Joint Genome Institute (JGI-PGF)"/>
            <person name="Walter F."/>
            <person name="Albersmeier A."/>
            <person name="Kalinowski J."/>
            <person name="Ruckert C."/>
        </authorList>
    </citation>
    <scope>NUCLEOTIDE SEQUENCE</scope>
    <source>
        <strain evidence="6">KCTC 12870</strain>
    </source>
</reference>
<dbReference type="PANTHER" id="PTHR43553">
    <property type="entry name" value="HEAVY METAL TRANSPORTER"/>
    <property type="match status" value="1"/>
</dbReference>
<dbReference type="EMBL" id="BMXG01000026">
    <property type="protein sequence ID" value="GHC11550.1"/>
    <property type="molecule type" value="Genomic_DNA"/>
</dbReference>
<gene>
    <name evidence="6" type="ORF">GCM10007047_31020</name>
</gene>
<evidence type="ECO:0000256" key="3">
    <source>
        <dbReference type="ARBA" id="ARBA00022840"/>
    </source>
</evidence>
<name>A0A8J3GFH2_9BACT</name>
<organism evidence="6 7">
    <name type="scientific">Cerasicoccus arenae</name>
    <dbReference type="NCBI Taxonomy" id="424488"/>
    <lineage>
        <taxon>Bacteria</taxon>
        <taxon>Pseudomonadati</taxon>
        <taxon>Verrucomicrobiota</taxon>
        <taxon>Opitutia</taxon>
        <taxon>Puniceicoccales</taxon>
        <taxon>Cerasicoccaceae</taxon>
        <taxon>Cerasicoccus</taxon>
    </lineage>
</organism>
<dbReference type="GO" id="GO:0016887">
    <property type="term" value="F:ATP hydrolysis activity"/>
    <property type="evidence" value="ECO:0007669"/>
    <property type="project" value="InterPro"/>
</dbReference>
<dbReference type="Proteomes" id="UP000642829">
    <property type="component" value="Unassembled WGS sequence"/>
</dbReference>
<dbReference type="GO" id="GO:0042626">
    <property type="term" value="F:ATPase-coupled transmembrane transporter activity"/>
    <property type="evidence" value="ECO:0007669"/>
    <property type="project" value="TreeGrafter"/>
</dbReference>
<dbReference type="GO" id="GO:0005524">
    <property type="term" value="F:ATP binding"/>
    <property type="evidence" value="ECO:0007669"/>
    <property type="project" value="UniProtKB-KW"/>
</dbReference>
<keyword evidence="3" id="KW-0067">ATP-binding</keyword>
<sequence length="224" mass="24493">MFSFNQLSVSTDETTILQSMAGQFLPGQLNAVVGPSGCGKTTLVKSLLGLLDCKGEIAFHGKEIDPQTTSLAGRVGITVFQGVWMTIFVKVICQFPGSFLMQATILSLCCLSMTWVCLGMSAVFVSTEKASLLSIYLVGFQLPLSGVVLALPDMIVWVLRPFINAFWSWSGYLVTMKDYQVYDGYRIKDTSWLPNEWLACGVLVLQALAGLACVLYGVRRSCSR</sequence>
<feature type="transmembrane region" description="Helical" evidence="4">
    <location>
        <begin position="105"/>
        <end position="125"/>
    </location>
</feature>
<dbReference type="Pfam" id="PF00005">
    <property type="entry name" value="ABC_tran"/>
    <property type="match status" value="1"/>
</dbReference>
<evidence type="ECO:0000313" key="6">
    <source>
        <dbReference type="EMBL" id="GHC11550.1"/>
    </source>
</evidence>
<dbReference type="InterPro" id="IPR027417">
    <property type="entry name" value="P-loop_NTPase"/>
</dbReference>
<reference evidence="6" key="2">
    <citation type="submission" date="2020-09" db="EMBL/GenBank/DDBJ databases">
        <authorList>
            <person name="Sun Q."/>
            <person name="Kim S."/>
        </authorList>
    </citation>
    <scope>NUCLEOTIDE SEQUENCE</scope>
    <source>
        <strain evidence="6">KCTC 12870</strain>
    </source>
</reference>
<feature type="transmembrane region" description="Helical" evidence="4">
    <location>
        <begin position="196"/>
        <end position="218"/>
    </location>
</feature>
<keyword evidence="4" id="KW-0472">Membrane</keyword>
<dbReference type="InterPro" id="IPR003439">
    <property type="entry name" value="ABC_transporter-like_ATP-bd"/>
</dbReference>
<feature type="transmembrane region" description="Helical" evidence="4">
    <location>
        <begin position="71"/>
        <end position="93"/>
    </location>
</feature>
<evidence type="ECO:0000259" key="5">
    <source>
        <dbReference type="Pfam" id="PF00005"/>
    </source>
</evidence>
<evidence type="ECO:0000256" key="1">
    <source>
        <dbReference type="ARBA" id="ARBA00022448"/>
    </source>
</evidence>